<dbReference type="Proteomes" id="UP000182063">
    <property type="component" value="Chromosome"/>
</dbReference>
<dbReference type="Pfam" id="PF09374">
    <property type="entry name" value="PG_binding_3"/>
    <property type="match status" value="1"/>
</dbReference>
<dbReference type="InterPro" id="IPR023346">
    <property type="entry name" value="Lysozyme-like_dom_sf"/>
</dbReference>
<dbReference type="OrthoDB" id="9815229at2"/>
<evidence type="ECO:0000313" key="4">
    <source>
        <dbReference type="Proteomes" id="UP000182063"/>
    </source>
</evidence>
<sequence>MTSVTDVEQLLDELLRREGGYVDDPRDAGGETHWGITIGVARADGYSGPMRDLPRERAKAIYRKRYWTRPNFDAVARLSPTIAAELFDTGVNMGPSVPSAWLQRWLNVLNRGGRDYRDMAIDGAIGPMTLSCLQTFLQIRGDLGEVVLLRGLNCSQGHRYLELAEARPANEAFLFGWMNGRVD</sequence>
<accession>A0A1L3ZRN9</accession>
<dbReference type="Pfam" id="PF05838">
    <property type="entry name" value="Glyco_hydro_108"/>
    <property type="match status" value="1"/>
</dbReference>
<protein>
    <submittedName>
        <fullName evidence="3">Uncharacterized protein</fullName>
    </submittedName>
</protein>
<organism evidence="3 4">
    <name type="scientific">Tardibacter chloracetimidivorans</name>
    <dbReference type="NCBI Taxonomy" id="1921510"/>
    <lineage>
        <taxon>Bacteria</taxon>
        <taxon>Pseudomonadati</taxon>
        <taxon>Pseudomonadota</taxon>
        <taxon>Alphaproteobacteria</taxon>
        <taxon>Sphingomonadales</taxon>
        <taxon>Sphingomonadaceae</taxon>
        <taxon>Tardibacter</taxon>
    </lineage>
</organism>
<feature type="domain" description="Peptidoglycan binding" evidence="2">
    <location>
        <begin position="98"/>
        <end position="181"/>
    </location>
</feature>
<gene>
    <name evidence="3" type="ORF">BSL82_02255</name>
</gene>
<keyword evidence="4" id="KW-1185">Reference proteome</keyword>
<evidence type="ECO:0000259" key="1">
    <source>
        <dbReference type="Pfam" id="PF05838"/>
    </source>
</evidence>
<dbReference type="EMBL" id="CP018221">
    <property type="protein sequence ID" value="API58270.1"/>
    <property type="molecule type" value="Genomic_DNA"/>
</dbReference>
<dbReference type="RefSeq" id="WP_072595843.1">
    <property type="nucleotide sequence ID" value="NZ_CP018221.1"/>
</dbReference>
<dbReference type="InterPro" id="IPR008565">
    <property type="entry name" value="TtsA-like_GH18_dom"/>
</dbReference>
<dbReference type="SUPFAM" id="SSF53955">
    <property type="entry name" value="Lysozyme-like"/>
    <property type="match status" value="1"/>
</dbReference>
<reference evidence="4" key="1">
    <citation type="submission" date="2016-11" db="EMBL/GenBank/DDBJ databases">
        <title>Complete Genome Sequence of alachlor-degrading Sphingomonas sp. strain JJ-A5.</title>
        <authorList>
            <person name="Lee H."/>
            <person name="Ka J.-O."/>
        </authorList>
    </citation>
    <scope>NUCLEOTIDE SEQUENCE [LARGE SCALE GENOMIC DNA]</scope>
    <source>
        <strain evidence="4">JJ-A5</strain>
    </source>
</reference>
<dbReference type="Gene3D" id="1.20.141.10">
    <property type="entry name" value="Chitosanase, subunit A, domain 1"/>
    <property type="match status" value="1"/>
</dbReference>
<dbReference type="InterPro" id="IPR018537">
    <property type="entry name" value="Peptidoglycan-bd_3"/>
</dbReference>
<feature type="domain" description="TtsA-like Glycoside hydrolase family 108" evidence="1">
    <location>
        <begin position="12"/>
        <end position="94"/>
    </location>
</feature>
<evidence type="ECO:0000259" key="2">
    <source>
        <dbReference type="Pfam" id="PF09374"/>
    </source>
</evidence>
<dbReference type="AlphaFoldDB" id="A0A1L3ZRN9"/>
<proteinExistence type="predicted"/>
<name>A0A1L3ZRN9_9SPHN</name>
<evidence type="ECO:0000313" key="3">
    <source>
        <dbReference type="EMBL" id="API58270.1"/>
    </source>
</evidence>
<dbReference type="STRING" id="1921510.BSL82_02255"/>
<dbReference type="KEGG" id="sphj:BSL82_02255"/>
<dbReference type="CDD" id="cd13926">
    <property type="entry name" value="N-acetylmuramidase_GH108"/>
    <property type="match status" value="1"/>
</dbReference>